<sequence length="130" mass="13882">MPLENIGLTVSAIGCILGILLIIFGVSFFLIENNNKVMLAKAARTIGIGVLTITASIPFSIPNHLLAESTSDGTSILGVIILSVFLGSPLLFMGLACYIGLNEKASQILNSSTAQEKIRYYSPIQKKKIL</sequence>
<keyword evidence="1" id="KW-1133">Transmembrane helix</keyword>
<evidence type="ECO:0000313" key="3">
    <source>
        <dbReference type="Proteomes" id="UP000256520"/>
    </source>
</evidence>
<protein>
    <submittedName>
        <fullName evidence="2">Uncharacterized protein</fullName>
    </submittedName>
</protein>
<feature type="transmembrane region" description="Helical" evidence="1">
    <location>
        <begin position="6"/>
        <end position="30"/>
    </location>
</feature>
<organism evidence="2 3">
    <name type="scientific">Oceanobacillus chungangensis</name>
    <dbReference type="NCBI Taxonomy" id="1229152"/>
    <lineage>
        <taxon>Bacteria</taxon>
        <taxon>Bacillati</taxon>
        <taxon>Bacillota</taxon>
        <taxon>Bacilli</taxon>
        <taxon>Bacillales</taxon>
        <taxon>Bacillaceae</taxon>
        <taxon>Oceanobacillus</taxon>
    </lineage>
</organism>
<name>A0A3D8PXS8_9BACI</name>
<gene>
    <name evidence="2" type="ORF">CWR45_06345</name>
</gene>
<dbReference type="EMBL" id="PIOD01000006">
    <property type="protein sequence ID" value="RDW19695.1"/>
    <property type="molecule type" value="Genomic_DNA"/>
</dbReference>
<proteinExistence type="predicted"/>
<reference evidence="3" key="1">
    <citation type="submission" date="2017-11" db="EMBL/GenBank/DDBJ databases">
        <authorList>
            <person name="Zhu W."/>
        </authorList>
    </citation>
    <scope>NUCLEOTIDE SEQUENCE [LARGE SCALE GENOMIC DNA]</scope>
    <source>
        <strain evidence="3">CAU 1051</strain>
    </source>
</reference>
<keyword evidence="1" id="KW-0472">Membrane</keyword>
<keyword evidence="3" id="KW-1185">Reference proteome</keyword>
<accession>A0A3D8PXS8</accession>
<evidence type="ECO:0000313" key="2">
    <source>
        <dbReference type="EMBL" id="RDW19695.1"/>
    </source>
</evidence>
<dbReference type="OrthoDB" id="9857882at2"/>
<dbReference type="AlphaFoldDB" id="A0A3D8PXS8"/>
<comment type="caution">
    <text evidence="2">The sequence shown here is derived from an EMBL/GenBank/DDBJ whole genome shotgun (WGS) entry which is preliminary data.</text>
</comment>
<feature type="transmembrane region" description="Helical" evidence="1">
    <location>
        <begin position="42"/>
        <end position="61"/>
    </location>
</feature>
<dbReference type="RefSeq" id="WP_115749044.1">
    <property type="nucleotide sequence ID" value="NZ_PIOD01000006.1"/>
</dbReference>
<keyword evidence="1" id="KW-0812">Transmembrane</keyword>
<evidence type="ECO:0000256" key="1">
    <source>
        <dbReference type="SAM" id="Phobius"/>
    </source>
</evidence>
<dbReference type="Proteomes" id="UP000256520">
    <property type="component" value="Unassembled WGS sequence"/>
</dbReference>
<feature type="transmembrane region" description="Helical" evidence="1">
    <location>
        <begin position="76"/>
        <end position="101"/>
    </location>
</feature>